<feature type="disulfide bond" evidence="17">
    <location>
        <begin position="641"/>
        <end position="714"/>
    </location>
</feature>
<dbReference type="FunFam" id="3.40.50.410:FF:000002">
    <property type="entry name" value="Integrin beta"/>
    <property type="match status" value="1"/>
</dbReference>
<feature type="domain" description="Integrin beta subunit tail" evidence="23">
    <location>
        <begin position="635"/>
        <end position="719"/>
    </location>
</feature>
<dbReference type="InterPro" id="IPR012896">
    <property type="entry name" value="Integrin_bsu_tail"/>
</dbReference>
<feature type="disulfide bond" evidence="17">
    <location>
        <begin position="635"/>
        <end position="644"/>
    </location>
</feature>
<evidence type="ECO:0000256" key="15">
    <source>
        <dbReference type="ARBA" id="ARBA00023157"/>
    </source>
</evidence>
<dbReference type="SMART" id="SM01242">
    <property type="entry name" value="Integrin_B_tail"/>
    <property type="match status" value="1"/>
</dbReference>
<feature type="disulfide bond" evidence="17">
    <location>
        <begin position="565"/>
        <end position="598"/>
    </location>
</feature>
<keyword evidence="6" id="KW-0479">Metal-binding</keyword>
<evidence type="ECO:0000256" key="8">
    <source>
        <dbReference type="ARBA" id="ARBA00022737"/>
    </source>
</evidence>
<dbReference type="KEGG" id="apln:108739214"/>
<feature type="disulfide bond" evidence="17">
    <location>
        <begin position="394"/>
        <end position="402"/>
    </location>
</feature>
<keyword evidence="14 19" id="KW-0472">Membrane</keyword>
<feature type="signal peptide" evidence="20">
    <location>
        <begin position="1"/>
        <end position="17"/>
    </location>
</feature>
<dbReference type="Gene3D" id="2.10.25.10">
    <property type="entry name" value="Laminin"/>
    <property type="match status" value="4"/>
</dbReference>
<feature type="disulfide bond" evidence="17">
    <location>
        <begin position="480"/>
        <end position="489"/>
    </location>
</feature>
<name>A0A1W4WXC9_AGRPL</name>
<dbReference type="InParanoid" id="A0A1W4WXC9"/>
<keyword evidence="8" id="KW-0677">Repeat</keyword>
<evidence type="ECO:0000256" key="13">
    <source>
        <dbReference type="ARBA" id="ARBA00023037"/>
    </source>
</evidence>
<dbReference type="SMART" id="SM01241">
    <property type="entry name" value="Integrin_b_cyt"/>
    <property type="match status" value="1"/>
</dbReference>
<dbReference type="Gene3D" id="3.40.50.410">
    <property type="entry name" value="von Willebrand factor, type A domain"/>
    <property type="match status" value="1"/>
</dbReference>
<evidence type="ECO:0000256" key="10">
    <source>
        <dbReference type="ARBA" id="ARBA00022842"/>
    </source>
</evidence>
<feature type="disulfide bond" evidence="17">
    <location>
        <begin position="526"/>
        <end position="540"/>
    </location>
</feature>
<dbReference type="AlphaFoldDB" id="A0A1W4WXC9"/>
<evidence type="ECO:0000256" key="11">
    <source>
        <dbReference type="ARBA" id="ARBA00022889"/>
    </source>
</evidence>
<comment type="subcellular location">
    <subcellularLocation>
        <location evidence="1 18">Cell membrane</location>
        <topology evidence="1 18">Single-pass type I membrane protein</topology>
    </subcellularLocation>
</comment>
<keyword evidence="3" id="KW-1003">Cell membrane</keyword>
<dbReference type="SUPFAM" id="SSF69687">
    <property type="entry name" value="Integrin beta tail domain"/>
    <property type="match status" value="1"/>
</dbReference>
<feature type="transmembrane region" description="Helical" evidence="19">
    <location>
        <begin position="720"/>
        <end position="746"/>
    </location>
</feature>
<feature type="disulfide bond" evidence="17">
    <location>
        <begin position="194"/>
        <end position="203"/>
    </location>
</feature>
<dbReference type="GO" id="GO:0046872">
    <property type="term" value="F:metal ion binding"/>
    <property type="evidence" value="ECO:0007669"/>
    <property type="project" value="UniProtKB-KW"/>
</dbReference>
<dbReference type="SUPFAM" id="SSF69179">
    <property type="entry name" value="Integrin domains"/>
    <property type="match status" value="1"/>
</dbReference>
<evidence type="ECO:0000256" key="4">
    <source>
        <dbReference type="ARBA" id="ARBA00022536"/>
    </source>
</evidence>
<dbReference type="PROSITE" id="PS52047">
    <property type="entry name" value="I_EGF_2"/>
    <property type="match status" value="1"/>
</dbReference>
<feature type="disulfide bond" evidence="17">
    <location>
        <begin position="475"/>
        <end position="513"/>
    </location>
</feature>
<evidence type="ECO:0000256" key="9">
    <source>
        <dbReference type="ARBA" id="ARBA00022837"/>
    </source>
</evidence>
<evidence type="ECO:0000256" key="12">
    <source>
        <dbReference type="ARBA" id="ARBA00022989"/>
    </source>
</evidence>
<keyword evidence="5 18" id="KW-0812">Transmembrane</keyword>
<evidence type="ECO:0000256" key="14">
    <source>
        <dbReference type="ARBA" id="ARBA00023136"/>
    </source>
</evidence>
<dbReference type="GO" id="GO:0009986">
    <property type="term" value="C:cell surface"/>
    <property type="evidence" value="ECO:0007669"/>
    <property type="project" value="TreeGrafter"/>
</dbReference>
<feature type="disulfide bond" evidence="17">
    <location>
        <begin position="563"/>
        <end position="568"/>
    </location>
</feature>
<dbReference type="GO" id="GO:0007157">
    <property type="term" value="P:heterophilic cell-cell adhesion via plasma membrane cell adhesion molecules"/>
    <property type="evidence" value="ECO:0007669"/>
    <property type="project" value="UniProtKB-ARBA"/>
</dbReference>
<dbReference type="Pfam" id="PF18372">
    <property type="entry name" value="I-EGF_1"/>
    <property type="match status" value="1"/>
</dbReference>
<dbReference type="SUPFAM" id="SSF53300">
    <property type="entry name" value="vWA-like"/>
    <property type="match status" value="1"/>
</dbReference>
<keyword evidence="11 18" id="KW-0130">Cell adhesion</keyword>
<reference evidence="25" key="1">
    <citation type="submission" date="2025-08" db="UniProtKB">
        <authorList>
            <consortium name="RefSeq"/>
        </authorList>
    </citation>
    <scope>IDENTIFICATION</scope>
    <source>
        <tissue evidence="25">Entire body</tissue>
    </source>
</reference>
<feature type="disulfide bond" evidence="17">
    <location>
        <begin position="519"/>
        <end position="524"/>
    </location>
</feature>
<feature type="disulfide bond" evidence="17">
    <location>
        <begin position="611"/>
        <end position="624"/>
    </location>
</feature>
<evidence type="ECO:0000256" key="17">
    <source>
        <dbReference type="PIRSR" id="PIRSR002512-1"/>
    </source>
</evidence>
<dbReference type="SUPFAM" id="SSF57196">
    <property type="entry name" value="EGF/Laminin"/>
    <property type="match status" value="1"/>
</dbReference>
<dbReference type="InterPro" id="IPR057073">
    <property type="entry name" value="EGF_integrin_2"/>
</dbReference>
<proteinExistence type="inferred from homology"/>
<dbReference type="PANTHER" id="PTHR10082:SF60">
    <property type="entry name" value="INTEGRIN BETA-PS"/>
    <property type="match status" value="1"/>
</dbReference>
<feature type="domain" description="Integrin beta subunit cytoplasmic" evidence="22">
    <location>
        <begin position="743"/>
        <end position="788"/>
    </location>
</feature>
<evidence type="ECO:0000256" key="2">
    <source>
        <dbReference type="ARBA" id="ARBA00007449"/>
    </source>
</evidence>
<dbReference type="PIRSF" id="PIRSF002512">
    <property type="entry name" value="Integrin_B"/>
    <property type="match status" value="1"/>
</dbReference>
<keyword evidence="16" id="KW-0325">Glycoprotein</keyword>
<dbReference type="SMART" id="SM00187">
    <property type="entry name" value="INB"/>
    <property type="match status" value="1"/>
</dbReference>
<feature type="domain" description="Integrin beta subunit VWA" evidence="21">
    <location>
        <begin position="30"/>
        <end position="450"/>
    </location>
</feature>
<dbReference type="FunFam" id="2.10.25.10:FF:000098">
    <property type="entry name" value="Integrin beta"/>
    <property type="match status" value="1"/>
</dbReference>
<dbReference type="InterPro" id="IPR015812">
    <property type="entry name" value="Integrin_bsu"/>
</dbReference>
<evidence type="ECO:0000256" key="3">
    <source>
        <dbReference type="ARBA" id="ARBA00022475"/>
    </source>
</evidence>
<keyword evidence="24" id="KW-1185">Reference proteome</keyword>
<dbReference type="InterPro" id="IPR014836">
    <property type="entry name" value="Integrin_bsu_cyt_dom"/>
</dbReference>
<evidence type="ECO:0000313" key="24">
    <source>
        <dbReference type="Proteomes" id="UP000192223"/>
    </source>
</evidence>
<dbReference type="GO" id="GO:0016477">
    <property type="term" value="P:cell migration"/>
    <property type="evidence" value="ECO:0007669"/>
    <property type="project" value="TreeGrafter"/>
</dbReference>
<dbReference type="STRING" id="224129.A0A1W4WXC9"/>
<feature type="disulfide bond" evidence="17">
    <location>
        <begin position="34"/>
        <end position="70"/>
    </location>
</feature>
<dbReference type="Gene3D" id="4.10.1240.30">
    <property type="match status" value="1"/>
</dbReference>
<dbReference type="InterPro" id="IPR032695">
    <property type="entry name" value="Integrin_dom_sf"/>
</dbReference>
<dbReference type="InterPro" id="IPR002369">
    <property type="entry name" value="Integrin_bsu_VWA"/>
</dbReference>
<dbReference type="Pfam" id="PF07965">
    <property type="entry name" value="Integrin_B_tail"/>
    <property type="match status" value="1"/>
</dbReference>
<dbReference type="Proteomes" id="UP000192223">
    <property type="component" value="Unplaced"/>
</dbReference>
<dbReference type="Pfam" id="PF23105">
    <property type="entry name" value="EGF_integrin"/>
    <property type="match status" value="2"/>
</dbReference>
<keyword evidence="9" id="KW-0106">Calcium</keyword>
<keyword evidence="7 20" id="KW-0732">Signal</keyword>
<feature type="disulfide bond" evidence="17">
    <location>
        <begin position="422"/>
        <end position="682"/>
    </location>
</feature>
<keyword evidence="4" id="KW-0245">EGF-like domain</keyword>
<feature type="disulfide bond" evidence="17">
    <location>
        <begin position="604"/>
        <end position="609"/>
    </location>
</feature>
<evidence type="ECO:0000256" key="19">
    <source>
        <dbReference type="SAM" id="Phobius"/>
    </source>
</evidence>
<evidence type="ECO:0000259" key="21">
    <source>
        <dbReference type="SMART" id="SM00187"/>
    </source>
</evidence>
<evidence type="ECO:0000256" key="18">
    <source>
        <dbReference type="RuleBase" id="RU000633"/>
    </source>
</evidence>
<evidence type="ECO:0000256" key="5">
    <source>
        <dbReference type="ARBA" id="ARBA00022692"/>
    </source>
</evidence>
<dbReference type="Pfam" id="PF08725">
    <property type="entry name" value="Integrin_b_cyt"/>
    <property type="match status" value="1"/>
</dbReference>
<dbReference type="InterPro" id="IPR036349">
    <property type="entry name" value="Integrin_bsu_tail_dom_sf"/>
</dbReference>
<keyword evidence="12 19" id="KW-1133">Transmembrane helix</keyword>
<dbReference type="GeneID" id="108739214"/>
<feature type="chain" id="PRO_5010716409" description="Integrin beta" evidence="20">
    <location>
        <begin position="18"/>
        <end position="788"/>
    </location>
</feature>
<organism evidence="24 25">
    <name type="scientific">Agrilus planipennis</name>
    <name type="common">Emerald ash borer</name>
    <name type="synonym">Agrilus marcopoli</name>
    <dbReference type="NCBI Taxonomy" id="224129"/>
    <lineage>
        <taxon>Eukaryota</taxon>
        <taxon>Metazoa</taxon>
        <taxon>Ecdysozoa</taxon>
        <taxon>Arthropoda</taxon>
        <taxon>Hexapoda</taxon>
        <taxon>Insecta</taxon>
        <taxon>Pterygota</taxon>
        <taxon>Neoptera</taxon>
        <taxon>Endopterygota</taxon>
        <taxon>Coleoptera</taxon>
        <taxon>Polyphaga</taxon>
        <taxon>Elateriformia</taxon>
        <taxon>Buprestoidea</taxon>
        <taxon>Buprestidae</taxon>
        <taxon>Agrilinae</taxon>
        <taxon>Agrilus</taxon>
    </lineage>
</organism>
<evidence type="ECO:0000259" key="22">
    <source>
        <dbReference type="SMART" id="SM01241"/>
    </source>
</evidence>
<evidence type="ECO:0000259" key="23">
    <source>
        <dbReference type="SMART" id="SM01242"/>
    </source>
</evidence>
<feature type="disulfide bond" evidence="17">
    <location>
        <begin position="570"/>
        <end position="579"/>
    </location>
</feature>
<gene>
    <name evidence="25" type="primary">LOC108739214</name>
</gene>
<sequence length="788" mass="88302">MFRLIVILLLLFCPISGVGVKEIDCESKETCSDCMQTLGCLWCSKPQPINGNSLVYCMSDKILSSNYTWCSSKDLTNPEKSLKIVEAKSLQSEGYGQAIQISPQKVKLSLRKDEEFELKFQYRRAKNYPLDLYYLIDISASMKPHKDKLAYLGSTLVEVMKNITSDFRLGFGCFIDKPDYPFVNVFPETFKYPCRGLESYDKCSSPYSFKNYLSLTDNFTVFSEKVRNAKISANIDPPEGGFDAIMQAMVCEKEIGWRKKARHLLVMTTDAPFHIAGDGKLAGIFEPNDATCHMKNGEYTHSIALDYPSISHINFVAKRNNINLIFAIVPGKENVIETYKLLQNQIENSATEALSSSSSNVVNLILDNYNKIVGSVTMMDDSGDDVKIKYSSTCSNPKENGCKEVPLNELVDFTAVIRPLECHKQQQIIKIKPDGIDEYLLVELEIICECDCEKPNYTDSQLESINCSQNGNLKCGICKCNEGYFGRRCECDARTSNSLDESACRRSPSEEICSGLGSCVCGTCQCAQRPGTQVIYGKYCECDNFSCKRNNGQVCSGEMQGVCECGQCKCLPGWTGDACECPDSNATCVTPNAQDSVCSAHGNCICGECVCEKIGGHHYYGKFCEECPSCPGQRCNELRECVECHFNKTQKFRQPTCGGKCLFDIETVKKIEEDSNEDAKICRILDSSGCAIIYQYLYDEEKKLQIKVQETKHCSEKGNLLVIGLSVVGSIVLAGVVLLVVWKIFIIFHDLKEYQKFENERNQAKWNRNDNPLYRSAVSVFKNPLYSH</sequence>
<comment type="similarity">
    <text evidence="2 18">Belongs to the integrin beta chain family.</text>
</comment>
<feature type="disulfide bond" evidence="17">
    <location>
        <begin position="542"/>
        <end position="547"/>
    </location>
</feature>
<feature type="disulfide bond" evidence="17">
    <location>
        <begin position="521"/>
        <end position="555"/>
    </location>
</feature>
<dbReference type="OrthoDB" id="410592at2759"/>
<dbReference type="Pfam" id="PF00362">
    <property type="entry name" value="Integrin_beta"/>
    <property type="match status" value="1"/>
</dbReference>
<feature type="disulfide bond" evidence="17">
    <location>
        <begin position="448"/>
        <end position="452"/>
    </location>
</feature>
<dbReference type="GO" id="GO:0007160">
    <property type="term" value="P:cell-matrix adhesion"/>
    <property type="evidence" value="ECO:0007669"/>
    <property type="project" value="TreeGrafter"/>
</dbReference>
<keyword evidence="15 17" id="KW-1015">Disulfide bond</keyword>
<protein>
    <recommendedName>
        <fullName evidence="18">Integrin beta</fullName>
    </recommendedName>
</protein>
<feature type="disulfide bond" evidence="17">
    <location>
        <begin position="31"/>
        <end position="40"/>
    </location>
</feature>
<evidence type="ECO:0000256" key="7">
    <source>
        <dbReference type="ARBA" id="ARBA00022729"/>
    </source>
</evidence>
<keyword evidence="13 18" id="KW-0401">Integrin</keyword>
<evidence type="ECO:0000256" key="1">
    <source>
        <dbReference type="ARBA" id="ARBA00004251"/>
    </source>
</evidence>
<evidence type="ECO:0000313" key="25">
    <source>
        <dbReference type="RefSeq" id="XP_018328514.1"/>
    </source>
</evidence>
<dbReference type="GO" id="GO:0033627">
    <property type="term" value="P:cell adhesion mediated by integrin"/>
    <property type="evidence" value="ECO:0007669"/>
    <property type="project" value="TreeGrafter"/>
</dbReference>
<dbReference type="GO" id="GO:0005925">
    <property type="term" value="C:focal adhesion"/>
    <property type="evidence" value="ECO:0007669"/>
    <property type="project" value="TreeGrafter"/>
</dbReference>
<dbReference type="Gene3D" id="2.60.40.1510">
    <property type="entry name" value="ntegrin, alpha v. Chain A, domain 3"/>
    <property type="match status" value="1"/>
</dbReference>
<feature type="disulfide bond" evidence="17">
    <location>
        <begin position="251"/>
        <end position="292"/>
    </location>
</feature>
<dbReference type="GO" id="GO:0007229">
    <property type="term" value="P:integrin-mediated signaling pathway"/>
    <property type="evidence" value="ECO:0007669"/>
    <property type="project" value="UniProtKB-KW"/>
</dbReference>
<evidence type="ECO:0000256" key="6">
    <source>
        <dbReference type="ARBA" id="ARBA00022723"/>
    </source>
</evidence>
<dbReference type="InterPro" id="IPR040622">
    <property type="entry name" value="EGF_integrin_1"/>
</dbReference>
<dbReference type="RefSeq" id="XP_018328514.1">
    <property type="nucleotide sequence ID" value="XM_018473012.2"/>
</dbReference>
<dbReference type="FunFam" id="2.10.25.10:FF:000076">
    <property type="entry name" value="Integrin beta"/>
    <property type="match status" value="1"/>
</dbReference>
<accession>A0A1W4WXC9</accession>
<dbReference type="InterPro" id="IPR036465">
    <property type="entry name" value="vWFA_dom_sf"/>
</dbReference>
<feature type="disulfide bond" evidence="17">
    <location>
        <begin position="581"/>
        <end position="588"/>
    </location>
</feature>
<dbReference type="GO" id="GO:0008305">
    <property type="term" value="C:integrin complex"/>
    <property type="evidence" value="ECO:0007669"/>
    <property type="project" value="TreeGrafter"/>
</dbReference>
<keyword evidence="10" id="KW-0460">Magnesium</keyword>
<evidence type="ECO:0000256" key="20">
    <source>
        <dbReference type="SAM" id="SignalP"/>
    </source>
</evidence>
<evidence type="ECO:0000256" key="16">
    <source>
        <dbReference type="ARBA" id="ARBA00023180"/>
    </source>
</evidence>
<dbReference type="PANTHER" id="PTHR10082">
    <property type="entry name" value="INTEGRIN BETA SUBUNIT"/>
    <property type="match status" value="1"/>
</dbReference>
<dbReference type="PRINTS" id="PR01186">
    <property type="entry name" value="INTEGRINB"/>
</dbReference>
<dbReference type="GO" id="GO:0005178">
    <property type="term" value="F:integrin binding"/>
    <property type="evidence" value="ECO:0007669"/>
    <property type="project" value="TreeGrafter"/>
</dbReference>
<dbReference type="Gene3D" id="1.20.5.100">
    <property type="entry name" value="Cytochrome c1, transmembrane anchor, C-terminal"/>
    <property type="match status" value="1"/>
</dbReference>